<dbReference type="SUPFAM" id="SSF63491">
    <property type="entry name" value="BAG domain"/>
    <property type="match status" value="1"/>
</dbReference>
<reference evidence="3" key="1">
    <citation type="journal article" date="2020" name="Fungal Divers.">
        <title>Resolving the Mortierellaceae phylogeny through synthesis of multi-gene phylogenetics and phylogenomics.</title>
        <authorList>
            <person name="Vandepol N."/>
            <person name="Liber J."/>
            <person name="Desiro A."/>
            <person name="Na H."/>
            <person name="Kennedy M."/>
            <person name="Barry K."/>
            <person name="Grigoriev I.V."/>
            <person name="Miller A.N."/>
            <person name="O'Donnell K."/>
            <person name="Stajich J.E."/>
            <person name="Bonito G."/>
        </authorList>
    </citation>
    <scope>NUCLEOTIDE SEQUENCE</scope>
    <source>
        <strain evidence="3">REB-010B</strain>
    </source>
</reference>
<dbReference type="OrthoDB" id="2433856at2759"/>
<dbReference type="Proteomes" id="UP000738325">
    <property type="component" value="Unassembled WGS sequence"/>
</dbReference>
<gene>
    <name evidence="3" type="ORF">BGZ99_007727</name>
</gene>
<keyword evidence="2" id="KW-0472">Membrane</keyword>
<feature type="transmembrane region" description="Helical" evidence="2">
    <location>
        <begin position="12"/>
        <end position="31"/>
    </location>
</feature>
<proteinExistence type="predicted"/>
<feature type="compositionally biased region" description="Low complexity" evidence="1">
    <location>
        <begin position="316"/>
        <end position="349"/>
    </location>
</feature>
<name>A0A9P6RTD4_9FUNG</name>
<dbReference type="GO" id="GO:0051087">
    <property type="term" value="F:protein-folding chaperone binding"/>
    <property type="evidence" value="ECO:0007669"/>
    <property type="project" value="InterPro"/>
</dbReference>
<keyword evidence="2" id="KW-1133">Transmembrane helix</keyword>
<dbReference type="InterPro" id="IPR036533">
    <property type="entry name" value="BAG_dom_sf"/>
</dbReference>
<dbReference type="Gene3D" id="1.20.58.120">
    <property type="entry name" value="BAG domain"/>
    <property type="match status" value="1"/>
</dbReference>
<keyword evidence="4" id="KW-1185">Reference proteome</keyword>
<protein>
    <recommendedName>
        <fullName evidence="5">BAG domain-containing protein</fullName>
    </recommendedName>
</protein>
<evidence type="ECO:0000256" key="2">
    <source>
        <dbReference type="SAM" id="Phobius"/>
    </source>
</evidence>
<dbReference type="AlphaFoldDB" id="A0A9P6RTD4"/>
<organism evidence="3 4">
    <name type="scientific">Dissophora globulifera</name>
    <dbReference type="NCBI Taxonomy" id="979702"/>
    <lineage>
        <taxon>Eukaryota</taxon>
        <taxon>Fungi</taxon>
        <taxon>Fungi incertae sedis</taxon>
        <taxon>Mucoromycota</taxon>
        <taxon>Mortierellomycotina</taxon>
        <taxon>Mortierellomycetes</taxon>
        <taxon>Mortierellales</taxon>
        <taxon>Mortierellaceae</taxon>
        <taxon>Dissophora</taxon>
    </lineage>
</organism>
<sequence length="415" mass="45697">MVSDSTRKTLIISVSAIVGLTTLSTLAYLLIQDDRRAKHLRKLRAHQKQLAQKLSKTEASVQELIDGDVRLAQVRVRTLRTHPIYVGDSHVRLPSLGLIDEQDKIDLGDVIEETEEELIRERTEGYGQDPQKVRQGYKRLDFIVKSVNERLLRLLESLDAISPRELTDLGDGSGGLATANGPEVQAFEKIRKRKRADIAKIQKLMTQMDKIGATFKDRLVAVEIYEKEAEAAALAAEEEEKKRALEHTNGHANGHVAESDKVKNGLSFAEVASRNIEEPEVLEPTEDLEKMKEGVTFADVVSHETHEEHTNGGTVKSIKTTTTTTTTTTTSRTASSASSNSSSSTNSISGETVTAEENGHMERVKEGISFAEVAAHNVEDREEEQVLEPTEDLEKMKAGVTFADVVAEEASMAAN</sequence>
<accession>A0A9P6RTD4</accession>
<feature type="region of interest" description="Disordered" evidence="1">
    <location>
        <begin position="303"/>
        <end position="357"/>
    </location>
</feature>
<evidence type="ECO:0008006" key="5">
    <source>
        <dbReference type="Google" id="ProtNLM"/>
    </source>
</evidence>
<evidence type="ECO:0000313" key="4">
    <source>
        <dbReference type="Proteomes" id="UP000738325"/>
    </source>
</evidence>
<keyword evidence="2" id="KW-0812">Transmembrane</keyword>
<evidence type="ECO:0000313" key="3">
    <source>
        <dbReference type="EMBL" id="KAG0327397.1"/>
    </source>
</evidence>
<dbReference type="EMBL" id="JAAAIP010000057">
    <property type="protein sequence ID" value="KAG0327397.1"/>
    <property type="molecule type" value="Genomic_DNA"/>
</dbReference>
<evidence type="ECO:0000256" key="1">
    <source>
        <dbReference type="SAM" id="MobiDB-lite"/>
    </source>
</evidence>
<comment type="caution">
    <text evidence="3">The sequence shown here is derived from an EMBL/GenBank/DDBJ whole genome shotgun (WGS) entry which is preliminary data.</text>
</comment>